<keyword evidence="7" id="KW-0472">Membrane</keyword>
<reference evidence="8 9" key="1">
    <citation type="journal article" date="2014" name="Antonie Van Leeuwenhoek">
        <title>Roseivivax atlanticus sp. nov., isolated from surface seawater of the Atlantic Ocean.</title>
        <authorList>
            <person name="Li G."/>
            <person name="Lai Q."/>
            <person name="Liu X."/>
            <person name="Sun F."/>
            <person name="Shao Z."/>
        </authorList>
    </citation>
    <scope>NUCLEOTIDE SEQUENCE [LARGE SCALE GENOMIC DNA]</scope>
    <source>
        <strain evidence="8 9">22II-s10s</strain>
    </source>
</reference>
<name>W4HG35_9RHOB</name>
<evidence type="ECO:0000256" key="5">
    <source>
        <dbReference type="ARBA" id="ARBA00023172"/>
    </source>
</evidence>
<keyword evidence="9" id="KW-1185">Reference proteome</keyword>
<dbReference type="Pfam" id="PF02646">
    <property type="entry name" value="RmuC"/>
    <property type="match status" value="1"/>
</dbReference>
<keyword evidence="7" id="KW-1133">Transmembrane helix</keyword>
<dbReference type="InterPro" id="IPR003798">
    <property type="entry name" value="DNA_recombination_RmuC"/>
</dbReference>
<organism evidence="8 9">
    <name type="scientific">Roseivivax marinus</name>
    <dbReference type="NCBI Taxonomy" id="1379903"/>
    <lineage>
        <taxon>Bacteria</taxon>
        <taxon>Pseudomonadati</taxon>
        <taxon>Pseudomonadota</taxon>
        <taxon>Alphaproteobacteria</taxon>
        <taxon>Rhodobacterales</taxon>
        <taxon>Roseobacteraceae</taxon>
        <taxon>Roseivivax</taxon>
    </lineage>
</organism>
<evidence type="ECO:0000256" key="7">
    <source>
        <dbReference type="SAM" id="Phobius"/>
    </source>
</evidence>
<feature type="coiled-coil region" evidence="6">
    <location>
        <begin position="95"/>
        <end position="133"/>
    </location>
</feature>
<dbReference type="RefSeq" id="WP_051487948.1">
    <property type="nucleotide sequence ID" value="NZ_AQQW01000020.1"/>
</dbReference>
<protein>
    <recommendedName>
        <fullName evidence="3">DNA recombination protein RmuC homolog</fullName>
    </recommendedName>
</protein>
<evidence type="ECO:0000256" key="6">
    <source>
        <dbReference type="SAM" id="Coils"/>
    </source>
</evidence>
<keyword evidence="7" id="KW-0812">Transmembrane</keyword>
<dbReference type="PANTHER" id="PTHR30563">
    <property type="entry name" value="DNA RECOMBINATION PROTEIN RMUC"/>
    <property type="match status" value="1"/>
</dbReference>
<evidence type="ECO:0000256" key="3">
    <source>
        <dbReference type="ARBA" id="ARBA00021840"/>
    </source>
</evidence>
<dbReference type="PATRIC" id="fig|1317118.6.peg.4033"/>
<keyword evidence="4 6" id="KW-0175">Coiled coil</keyword>
<sequence length="491" mass="54854">MEFLLDTLGPAWPVVLGAAALALVLAAVAIVLRGRLAATRRETADLSRSLEAERAALAEERAQRSDLATQLSAATTRAERLPEVEQALSRERSARYEAQEINARLETEMAALKRSNEEKLAELRDIRKQLEEKFSTLAGSVLEDNSKRFLNLVSERFEKHKESADKELSTRQEAIGNLVKPLQDRLSRFDERMGEIEKARNEAYGAIRTQVEQLTLGQTTLNAETRKLVQALRAPKTRGRWGEMQLRQVFEMAGMTEEVDFLSESSMETDDGRRRPDAQVRIPGGKSIIVDAKTPLDAYLDALEAETPELRETHITRHARQVREHIKGLASKAYQDQLDSTPDFVVMFIPGETFVSAACEADPGLLEFGFEKRVLIATPTTLMALIKAIAYGWQQEKMAENAAEVQRVAREIYERLGTFAGHLDKVGRSLRASVESYNKSVGSLEGRVLPSARKFESLSVVAPNESLDQVSHVEVEPRNLQARELIQDTSS</sequence>
<feature type="transmembrane region" description="Helical" evidence="7">
    <location>
        <begin position="12"/>
        <end position="32"/>
    </location>
</feature>
<dbReference type="Proteomes" id="UP000019063">
    <property type="component" value="Unassembled WGS sequence"/>
</dbReference>
<comment type="function">
    <text evidence="1">Involved in DNA recombination.</text>
</comment>
<dbReference type="GO" id="GO:0006310">
    <property type="term" value="P:DNA recombination"/>
    <property type="evidence" value="ECO:0007669"/>
    <property type="project" value="UniProtKB-KW"/>
</dbReference>
<dbReference type="AlphaFoldDB" id="W4HG35"/>
<accession>W4HG35</accession>
<dbReference type="eggNOG" id="COG1322">
    <property type="taxonomic scope" value="Bacteria"/>
</dbReference>
<gene>
    <name evidence="8" type="ORF">ATO8_19704</name>
</gene>
<comment type="caution">
    <text evidence="8">The sequence shown here is derived from an EMBL/GenBank/DDBJ whole genome shotgun (WGS) entry which is preliminary data.</text>
</comment>
<evidence type="ECO:0000256" key="1">
    <source>
        <dbReference type="ARBA" id="ARBA00003416"/>
    </source>
</evidence>
<keyword evidence="5" id="KW-0233">DNA recombination</keyword>
<dbReference type="EMBL" id="AQQW01000020">
    <property type="protein sequence ID" value="ETW10935.1"/>
    <property type="molecule type" value="Genomic_DNA"/>
</dbReference>
<dbReference type="PANTHER" id="PTHR30563:SF0">
    <property type="entry name" value="DNA RECOMBINATION PROTEIN RMUC"/>
    <property type="match status" value="1"/>
</dbReference>
<evidence type="ECO:0000256" key="2">
    <source>
        <dbReference type="ARBA" id="ARBA00009840"/>
    </source>
</evidence>
<proteinExistence type="inferred from homology"/>
<evidence type="ECO:0000313" key="8">
    <source>
        <dbReference type="EMBL" id="ETW10935.1"/>
    </source>
</evidence>
<evidence type="ECO:0000313" key="9">
    <source>
        <dbReference type="Proteomes" id="UP000019063"/>
    </source>
</evidence>
<dbReference type="STRING" id="1379903.ATO8_19704"/>
<comment type="similarity">
    <text evidence="2">Belongs to the RmuC family.</text>
</comment>
<evidence type="ECO:0000256" key="4">
    <source>
        <dbReference type="ARBA" id="ARBA00023054"/>
    </source>
</evidence>